<reference evidence="2" key="1">
    <citation type="submission" date="2023-03" db="EMBL/GenBank/DDBJ databases">
        <title>Massive genome expansion in bonnet fungi (Mycena s.s.) driven by repeated elements and novel gene families across ecological guilds.</title>
        <authorList>
            <consortium name="Lawrence Berkeley National Laboratory"/>
            <person name="Harder C.B."/>
            <person name="Miyauchi S."/>
            <person name="Viragh M."/>
            <person name="Kuo A."/>
            <person name="Thoen E."/>
            <person name="Andreopoulos B."/>
            <person name="Lu D."/>
            <person name="Skrede I."/>
            <person name="Drula E."/>
            <person name="Henrissat B."/>
            <person name="Morin E."/>
            <person name="Kohler A."/>
            <person name="Barry K."/>
            <person name="LaButti K."/>
            <person name="Morin E."/>
            <person name="Salamov A."/>
            <person name="Lipzen A."/>
            <person name="Mereny Z."/>
            <person name="Hegedus B."/>
            <person name="Baldrian P."/>
            <person name="Stursova M."/>
            <person name="Weitz H."/>
            <person name="Taylor A."/>
            <person name="Grigoriev I.V."/>
            <person name="Nagy L.G."/>
            <person name="Martin F."/>
            <person name="Kauserud H."/>
        </authorList>
    </citation>
    <scope>NUCLEOTIDE SEQUENCE</scope>
    <source>
        <strain evidence="2">9284</strain>
    </source>
</reference>
<organism evidence="2 3">
    <name type="scientific">Roridomyces roridus</name>
    <dbReference type="NCBI Taxonomy" id="1738132"/>
    <lineage>
        <taxon>Eukaryota</taxon>
        <taxon>Fungi</taxon>
        <taxon>Dikarya</taxon>
        <taxon>Basidiomycota</taxon>
        <taxon>Agaricomycotina</taxon>
        <taxon>Agaricomycetes</taxon>
        <taxon>Agaricomycetidae</taxon>
        <taxon>Agaricales</taxon>
        <taxon>Marasmiineae</taxon>
        <taxon>Mycenaceae</taxon>
        <taxon>Roridomyces</taxon>
    </lineage>
</organism>
<dbReference type="SUPFAM" id="SSF52058">
    <property type="entry name" value="L domain-like"/>
    <property type="match status" value="1"/>
</dbReference>
<keyword evidence="1" id="KW-0175">Coiled coil</keyword>
<evidence type="ECO:0000313" key="3">
    <source>
        <dbReference type="Proteomes" id="UP001221142"/>
    </source>
</evidence>
<dbReference type="Gene3D" id="1.20.1280.50">
    <property type="match status" value="1"/>
</dbReference>
<comment type="caution">
    <text evidence="2">The sequence shown here is derived from an EMBL/GenBank/DDBJ whole genome shotgun (WGS) entry which is preliminary data.</text>
</comment>
<dbReference type="EMBL" id="JARKIF010000004">
    <property type="protein sequence ID" value="KAJ7641211.1"/>
    <property type="molecule type" value="Genomic_DNA"/>
</dbReference>
<feature type="coiled-coil region" evidence="1">
    <location>
        <begin position="9"/>
        <end position="36"/>
    </location>
</feature>
<dbReference type="Proteomes" id="UP001221142">
    <property type="component" value="Unassembled WGS sequence"/>
</dbReference>
<dbReference type="AlphaFoldDB" id="A0AAD7C7R0"/>
<accession>A0AAD7C7R0</accession>
<sequence length="367" mass="41447">MNEYSQSARAADRARVVELDAQIHELQAQIRGLQLEREPCKLRLDSYRYPVLTLPNEITSEIFLHCLPRYPDCLPLDEPTSLTHICHKWRAIALATPKLWRGLAIDEANNRGGVVQTWLDRSGSCPLSISLECVTPTAGSLSETLIAMLLYRERWQHVQLQLRAEEVALIEGPMPLLESLCLTIDKWYYTHPVTSAAGFPRLRSVTLDDADHGNWLPLSQLTTLTLNDVHQTNYLPLLRDAVNLVHLYLIQCTRLGSTSNDITLVRLETLVMLDCLGEQTLDLLTLPALRGLQWSGELEDEDPIRTLTSLVLRSGCKLQQVLLTGTCDVTEESLQVAFPSIPKITYESEYHHWCTEADRGFKDGLDP</sequence>
<name>A0AAD7C7R0_9AGAR</name>
<protein>
    <recommendedName>
        <fullName evidence="4">F-box domain-containing protein</fullName>
    </recommendedName>
</protein>
<keyword evidence="3" id="KW-1185">Reference proteome</keyword>
<gene>
    <name evidence="2" type="ORF">FB45DRAFT_1124778</name>
</gene>
<evidence type="ECO:0008006" key="4">
    <source>
        <dbReference type="Google" id="ProtNLM"/>
    </source>
</evidence>
<proteinExistence type="predicted"/>
<evidence type="ECO:0000313" key="2">
    <source>
        <dbReference type="EMBL" id="KAJ7641211.1"/>
    </source>
</evidence>
<evidence type="ECO:0000256" key="1">
    <source>
        <dbReference type="SAM" id="Coils"/>
    </source>
</evidence>